<protein>
    <submittedName>
        <fullName evidence="1">Uncharacterized protein</fullName>
    </submittedName>
</protein>
<comment type="caution">
    <text evidence="1">The sequence shown here is derived from an EMBL/GenBank/DDBJ whole genome shotgun (WGS) entry which is preliminary data.</text>
</comment>
<dbReference type="AlphaFoldDB" id="J9BTT8"/>
<sequence length="92" mass="10646">MCPQTNIPIIIFPQKIRIQLQRGLIFKVAIPIKEVVQLYSQSHLLLLINRSYNLCCRTQNILLHLIETKIILTLEKQQISSGLKLKREVLIG</sequence>
<reference evidence="1" key="1">
    <citation type="journal article" date="2012" name="PLoS ONE">
        <title>Gene sets for utilization of primary and secondary nutrition supplies in the distal gut of endangered iberian lynx.</title>
        <authorList>
            <person name="Alcaide M."/>
            <person name="Messina E."/>
            <person name="Richter M."/>
            <person name="Bargiela R."/>
            <person name="Peplies J."/>
            <person name="Huws S.A."/>
            <person name="Newbold C.J."/>
            <person name="Golyshin P.N."/>
            <person name="Simon M.A."/>
            <person name="Lopez G."/>
            <person name="Yakimov M.M."/>
            <person name="Ferrer M."/>
        </authorList>
    </citation>
    <scope>NUCLEOTIDE SEQUENCE</scope>
</reference>
<proteinExistence type="predicted"/>
<accession>J9BTT8</accession>
<name>J9BTT8_9ZZZZ</name>
<gene>
    <name evidence="1" type="ORF">EVA_20907</name>
</gene>
<dbReference type="EMBL" id="AMCI01008477">
    <property type="protein sequence ID" value="EJW90985.1"/>
    <property type="molecule type" value="Genomic_DNA"/>
</dbReference>
<organism evidence="1">
    <name type="scientific">gut metagenome</name>
    <dbReference type="NCBI Taxonomy" id="749906"/>
    <lineage>
        <taxon>unclassified sequences</taxon>
        <taxon>metagenomes</taxon>
        <taxon>organismal metagenomes</taxon>
    </lineage>
</organism>
<evidence type="ECO:0000313" key="1">
    <source>
        <dbReference type="EMBL" id="EJW90985.1"/>
    </source>
</evidence>